<proteinExistence type="predicted"/>
<organism evidence="1 2">
    <name type="scientific">Micromonospora chokoriensis</name>
    <dbReference type="NCBI Taxonomy" id="356851"/>
    <lineage>
        <taxon>Bacteria</taxon>
        <taxon>Bacillati</taxon>
        <taxon>Actinomycetota</taxon>
        <taxon>Actinomycetes</taxon>
        <taxon>Micromonosporales</taxon>
        <taxon>Micromonosporaceae</taxon>
        <taxon>Micromonospora</taxon>
    </lineage>
</organism>
<dbReference type="Proteomes" id="UP000198224">
    <property type="component" value="Chromosome I"/>
</dbReference>
<gene>
    <name evidence="1" type="ORF">GA0070612_5338</name>
</gene>
<evidence type="ECO:0000313" key="1">
    <source>
        <dbReference type="EMBL" id="SCF24816.1"/>
    </source>
</evidence>
<dbReference type="Gene3D" id="3.50.50.60">
    <property type="entry name" value="FAD/NAD(P)-binding domain"/>
    <property type="match status" value="1"/>
</dbReference>
<dbReference type="EMBL" id="LT607409">
    <property type="protein sequence ID" value="SCF24816.1"/>
    <property type="molecule type" value="Genomic_DNA"/>
</dbReference>
<accession>A0A1C4YVY8</accession>
<protein>
    <submittedName>
        <fullName evidence="1">2-polyprenyl-6-methoxyphenol hydroxylase</fullName>
    </submittedName>
</protein>
<name>A0A1C4YVY8_9ACTN</name>
<dbReference type="RefSeq" id="WP_088990372.1">
    <property type="nucleotide sequence ID" value="NZ_LT607409.1"/>
</dbReference>
<dbReference type="PANTHER" id="PTHR43422">
    <property type="entry name" value="THIAMINE THIAZOLE SYNTHASE"/>
    <property type="match status" value="1"/>
</dbReference>
<evidence type="ECO:0000313" key="2">
    <source>
        <dbReference type="Proteomes" id="UP000198224"/>
    </source>
</evidence>
<dbReference type="InterPro" id="IPR036188">
    <property type="entry name" value="FAD/NAD-bd_sf"/>
</dbReference>
<dbReference type="SUPFAM" id="SSF51905">
    <property type="entry name" value="FAD/NAD(P)-binding domain"/>
    <property type="match status" value="1"/>
</dbReference>
<dbReference type="PANTHER" id="PTHR43422:SF3">
    <property type="entry name" value="THIAMINE THIAZOLE SYNTHASE"/>
    <property type="match status" value="1"/>
</dbReference>
<dbReference type="AlphaFoldDB" id="A0A1C4YVY8"/>
<reference evidence="2" key="1">
    <citation type="submission" date="2016-06" db="EMBL/GenBank/DDBJ databases">
        <authorList>
            <person name="Varghese N."/>
            <person name="Submissions Spin"/>
        </authorList>
    </citation>
    <scope>NUCLEOTIDE SEQUENCE [LARGE SCALE GENOMIC DNA]</scope>
    <source>
        <strain evidence="2">DSM 45160</strain>
    </source>
</reference>
<keyword evidence="2" id="KW-1185">Reference proteome</keyword>
<sequence length="477" mass="51798">MSLSPSRLFSQIATAERPAGTRVVMRRAVVLGGSMAGLLAARVLSDHAEEVLIVERDPSDVDAGPRPGVPQGSQVHALLPAGQVQLERWFPGIADEALALGAPPPPNDPGTAKVFVNGMPGLPPAATGTGPALITTRPFLEALVRRRTLAVDTIRMVYGRAEGLVFDERRVTGARYVPEGGGEAVVAPADLVVDAMGRSSRLSDWLAEHGWPRPPMQRMPIKLNYATALYRRDEKVSDTWVAVFHTMAGKGRTARIGGINSVEGDRWIMLVAGYDDDRPSRDVADFTARCREHYPQMFGDIAEHGEMLGGVVTYHQADSRRRDFHKLDRLPAGLVAAGDAVASFNPVYGQGMTSATLHASCLSAYLRSGPTPHEQPARAYFDQVRVVVDAAWQISTTADIELPHVDGPYPPGYRVTKWFGDLLFRTSLTDPVLNARLGRVTTMLDHPATLGRPGTLLRALRLSLLRGARRRPVGARR</sequence>